<keyword evidence="6 7" id="KW-0067">ATP-binding</keyword>
<keyword evidence="9" id="KW-0472">Membrane</keyword>
<feature type="transmembrane region" description="Helical" evidence="9">
    <location>
        <begin position="478"/>
        <end position="499"/>
    </location>
</feature>
<evidence type="ECO:0000256" key="1">
    <source>
        <dbReference type="ARBA" id="ARBA00012513"/>
    </source>
</evidence>
<sequence length="697" mass="74198">MVADMPNEPTGERLLARRYRLVTQVGRGGMGTVWQAHDEVLGRDVAVKEVILPHGLTDEERAVHHKRTFREARTAARLGHPGVVTVYDVVEEDDRPWIIMELIKARSLDQVIKQDGPLEPRRAAEIGRQMLAALHAAHGAGVLHRDVKPSNVLITGTGRMGERAVLTDFGIATAAGDATLTQTGLVMGSPAYIAPERARGRVAGPASDLWSLGVTLYAMVHGRSPFERPEPMAALVAVISEEPDPPEKGGRLVPVIEGLLRKNPDQRMDAIEAGALLDDIVRQETVDTQRTMAVEFSMDDLADPQGTVQDSAYRSRPYAEAYAEPYPETYAPDQPLPEELEEQGGPEAPEPAPQAPSAPAAPSARSASSPRAPASENAQEARPDQLTSLDLPAEVTRAAKRGGRGSEATRASAGDPAETAPDPDRVRSWRSGPRTEPAGAVRSDTVPSEQDPPGPATHFPPTTHHPSARPALAANRNVLIVAAIVLVIIVVIASIALASSGDDDKGDRKEGAATPSGGPAPSTLATAGASSASSTASASASPGGLPAGFRLHKDRTGYAVPVPKGYTGPERKQGGDFFYSPDRKVYIQIGQTDDPGESAIGDWRRQERGGAGFPGYKRIKIAPTGDHPPVRDTGDGDDSADWEFTYSGDGGRVHILNRGFVANGHGYAILLRAPEAAWDKVFQEMQPVYAHFKPADD</sequence>
<evidence type="ECO:0000256" key="4">
    <source>
        <dbReference type="ARBA" id="ARBA00022741"/>
    </source>
</evidence>
<evidence type="ECO:0000313" key="12">
    <source>
        <dbReference type="Proteomes" id="UP000198318"/>
    </source>
</evidence>
<dbReference type="EMBL" id="FZOR01000011">
    <property type="protein sequence ID" value="SNS86928.1"/>
    <property type="molecule type" value="Genomic_DNA"/>
</dbReference>
<dbReference type="CDD" id="cd14014">
    <property type="entry name" value="STKc_PknB_like"/>
    <property type="match status" value="1"/>
</dbReference>
<dbReference type="SMART" id="SM00220">
    <property type="entry name" value="S_TKc"/>
    <property type="match status" value="1"/>
</dbReference>
<dbReference type="GO" id="GO:0005524">
    <property type="term" value="F:ATP binding"/>
    <property type="evidence" value="ECO:0007669"/>
    <property type="project" value="UniProtKB-UniRule"/>
</dbReference>
<keyword evidence="3" id="KW-0808">Transferase</keyword>
<dbReference type="Gene3D" id="3.30.200.20">
    <property type="entry name" value="Phosphorylase Kinase, domain 1"/>
    <property type="match status" value="1"/>
</dbReference>
<dbReference type="EC" id="2.7.11.1" evidence="1"/>
<dbReference type="InterPro" id="IPR000719">
    <property type="entry name" value="Prot_kinase_dom"/>
</dbReference>
<dbReference type="InterPro" id="IPR017441">
    <property type="entry name" value="Protein_kinase_ATP_BS"/>
</dbReference>
<feature type="compositionally biased region" description="Basic and acidic residues" evidence="8">
    <location>
        <begin position="502"/>
        <end position="511"/>
    </location>
</feature>
<organism evidence="11 12">
    <name type="scientific">Actinomadura meyerae</name>
    <dbReference type="NCBI Taxonomy" id="240840"/>
    <lineage>
        <taxon>Bacteria</taxon>
        <taxon>Bacillati</taxon>
        <taxon>Actinomycetota</taxon>
        <taxon>Actinomycetes</taxon>
        <taxon>Streptosporangiales</taxon>
        <taxon>Thermomonosporaceae</taxon>
        <taxon>Actinomadura</taxon>
    </lineage>
</organism>
<evidence type="ECO:0000256" key="7">
    <source>
        <dbReference type="PROSITE-ProRule" id="PRU10141"/>
    </source>
</evidence>
<evidence type="ECO:0000256" key="8">
    <source>
        <dbReference type="SAM" id="MobiDB-lite"/>
    </source>
</evidence>
<gene>
    <name evidence="11" type="ORF">SAMN05443665_101149</name>
</gene>
<evidence type="ECO:0000256" key="5">
    <source>
        <dbReference type="ARBA" id="ARBA00022777"/>
    </source>
</evidence>
<evidence type="ECO:0000256" key="6">
    <source>
        <dbReference type="ARBA" id="ARBA00022840"/>
    </source>
</evidence>
<dbReference type="AlphaFoldDB" id="A0A239I0T8"/>
<dbReference type="InterPro" id="IPR008271">
    <property type="entry name" value="Ser/Thr_kinase_AS"/>
</dbReference>
<keyword evidence="9" id="KW-0812">Transmembrane</keyword>
<dbReference type="PROSITE" id="PS00108">
    <property type="entry name" value="PROTEIN_KINASE_ST"/>
    <property type="match status" value="1"/>
</dbReference>
<feature type="compositionally biased region" description="Low complexity" evidence="8">
    <location>
        <begin position="456"/>
        <end position="465"/>
    </location>
</feature>
<reference evidence="11 12" key="1">
    <citation type="submission" date="2017-06" db="EMBL/GenBank/DDBJ databases">
        <authorList>
            <person name="Kim H.J."/>
            <person name="Triplett B.A."/>
        </authorList>
    </citation>
    <scope>NUCLEOTIDE SEQUENCE [LARGE SCALE GENOMIC DNA]</scope>
    <source>
        <strain evidence="11 12">DSM 44715</strain>
    </source>
</reference>
<feature type="domain" description="Protein kinase" evidence="10">
    <location>
        <begin position="19"/>
        <end position="281"/>
    </location>
</feature>
<dbReference type="PANTHER" id="PTHR43289:SF6">
    <property type="entry name" value="SERINE_THREONINE-PROTEIN KINASE NEKL-3"/>
    <property type="match status" value="1"/>
</dbReference>
<protein>
    <recommendedName>
        <fullName evidence="1">non-specific serine/threonine protein kinase</fullName>
        <ecNumber evidence="1">2.7.11.1</ecNumber>
    </recommendedName>
</protein>
<keyword evidence="4 7" id="KW-0547">Nucleotide-binding</keyword>
<dbReference type="InterPro" id="IPR011009">
    <property type="entry name" value="Kinase-like_dom_sf"/>
</dbReference>
<feature type="binding site" evidence="7">
    <location>
        <position position="48"/>
    </location>
    <ligand>
        <name>ATP</name>
        <dbReference type="ChEBI" id="CHEBI:30616"/>
    </ligand>
</feature>
<evidence type="ECO:0000256" key="2">
    <source>
        <dbReference type="ARBA" id="ARBA00022527"/>
    </source>
</evidence>
<dbReference type="Gene3D" id="1.10.510.10">
    <property type="entry name" value="Transferase(Phosphotransferase) domain 1"/>
    <property type="match status" value="1"/>
</dbReference>
<dbReference type="PROSITE" id="PS50011">
    <property type="entry name" value="PROTEIN_KINASE_DOM"/>
    <property type="match status" value="1"/>
</dbReference>
<evidence type="ECO:0000256" key="9">
    <source>
        <dbReference type="SAM" id="Phobius"/>
    </source>
</evidence>
<name>A0A239I0T8_9ACTN</name>
<keyword evidence="5 11" id="KW-0418">Kinase</keyword>
<feature type="compositionally biased region" description="Low complexity" evidence="8">
    <location>
        <begin position="517"/>
        <end position="548"/>
    </location>
</feature>
<evidence type="ECO:0000256" key="3">
    <source>
        <dbReference type="ARBA" id="ARBA00022679"/>
    </source>
</evidence>
<keyword evidence="12" id="KW-1185">Reference proteome</keyword>
<evidence type="ECO:0000313" key="11">
    <source>
        <dbReference type="EMBL" id="SNS86928.1"/>
    </source>
</evidence>
<keyword evidence="9" id="KW-1133">Transmembrane helix</keyword>
<dbReference type="SUPFAM" id="SSF56112">
    <property type="entry name" value="Protein kinase-like (PK-like)"/>
    <property type="match status" value="1"/>
</dbReference>
<feature type="region of interest" description="Disordered" evidence="8">
    <location>
        <begin position="327"/>
        <end position="468"/>
    </location>
</feature>
<dbReference type="Pfam" id="PF00069">
    <property type="entry name" value="Pkinase"/>
    <property type="match status" value="1"/>
</dbReference>
<feature type="region of interest" description="Disordered" evidence="8">
    <location>
        <begin position="500"/>
        <end position="552"/>
    </location>
</feature>
<dbReference type="PROSITE" id="PS00107">
    <property type="entry name" value="PROTEIN_KINASE_ATP"/>
    <property type="match status" value="1"/>
</dbReference>
<dbReference type="Proteomes" id="UP000198318">
    <property type="component" value="Unassembled WGS sequence"/>
</dbReference>
<evidence type="ECO:0000259" key="10">
    <source>
        <dbReference type="PROSITE" id="PS50011"/>
    </source>
</evidence>
<accession>A0A239I0T8</accession>
<feature type="compositionally biased region" description="Low complexity" evidence="8">
    <location>
        <begin position="357"/>
        <end position="376"/>
    </location>
</feature>
<dbReference type="PANTHER" id="PTHR43289">
    <property type="entry name" value="MITOGEN-ACTIVATED PROTEIN KINASE KINASE KINASE 20-RELATED"/>
    <property type="match status" value="1"/>
</dbReference>
<proteinExistence type="predicted"/>
<dbReference type="GO" id="GO:0004674">
    <property type="term" value="F:protein serine/threonine kinase activity"/>
    <property type="evidence" value="ECO:0007669"/>
    <property type="project" value="UniProtKB-KW"/>
</dbReference>
<keyword evidence="2 11" id="KW-0723">Serine/threonine-protein kinase</keyword>